<keyword evidence="5" id="KW-0472">Membrane</keyword>
<proteinExistence type="predicted"/>
<evidence type="ECO:0000256" key="2">
    <source>
        <dbReference type="ARBA" id="ARBA00022759"/>
    </source>
</evidence>
<dbReference type="OrthoDB" id="430293at2759"/>
<dbReference type="SMART" id="SM00318">
    <property type="entry name" value="SNc"/>
    <property type="match status" value="1"/>
</dbReference>
<evidence type="ECO:0000313" key="8">
    <source>
        <dbReference type="Proteomes" id="UP000192257"/>
    </source>
</evidence>
<evidence type="ECO:0000259" key="6">
    <source>
        <dbReference type="PROSITE" id="PS50830"/>
    </source>
</evidence>
<reference evidence="7 8" key="1">
    <citation type="submission" date="2017-03" db="EMBL/GenBank/DDBJ databases">
        <title>An alternative strategy for trypanosome survival in the mammalian bloodstream revealed through genome and transcriptome analysis of the ubiquitous bovine parasite Trypanosoma (Megatrypanum) theileri.</title>
        <authorList>
            <person name="Kelly S."/>
            <person name="Ivens A."/>
            <person name="Mott A."/>
            <person name="O'Neill E."/>
            <person name="Emms D."/>
            <person name="Macleod O."/>
            <person name="Voorheis P."/>
            <person name="Matthews J."/>
            <person name="Matthews K."/>
            <person name="Carrington M."/>
        </authorList>
    </citation>
    <scope>NUCLEOTIDE SEQUENCE [LARGE SCALE GENOMIC DNA]</scope>
    <source>
        <strain evidence="7">Edinburgh</strain>
    </source>
</reference>
<dbReference type="PROSITE" id="PS50830">
    <property type="entry name" value="TNASE_3"/>
    <property type="match status" value="1"/>
</dbReference>
<feature type="domain" description="TNase-like" evidence="6">
    <location>
        <begin position="48"/>
        <end position="186"/>
    </location>
</feature>
<dbReference type="PANTHER" id="PTHR12302">
    <property type="entry name" value="EBNA2 BINDING PROTEIN P100"/>
    <property type="match status" value="1"/>
</dbReference>
<organism evidence="7 8">
    <name type="scientific">Trypanosoma theileri</name>
    <dbReference type="NCBI Taxonomy" id="67003"/>
    <lineage>
        <taxon>Eukaryota</taxon>
        <taxon>Discoba</taxon>
        <taxon>Euglenozoa</taxon>
        <taxon>Kinetoplastea</taxon>
        <taxon>Metakinetoplastina</taxon>
        <taxon>Trypanosomatida</taxon>
        <taxon>Trypanosomatidae</taxon>
        <taxon>Trypanosoma</taxon>
    </lineage>
</organism>
<dbReference type="InterPro" id="IPR016071">
    <property type="entry name" value="Staphylococal_nuclease_OB-fold"/>
</dbReference>
<dbReference type="VEuPathDB" id="TriTrypDB:TM35_000212560"/>
<feature type="compositionally biased region" description="Basic residues" evidence="4">
    <location>
        <begin position="216"/>
        <end position="236"/>
    </location>
</feature>
<keyword evidence="5" id="KW-0812">Transmembrane</keyword>
<keyword evidence="1" id="KW-0540">Nuclease</keyword>
<feature type="transmembrane region" description="Helical" evidence="5">
    <location>
        <begin position="12"/>
        <end position="30"/>
    </location>
</feature>
<accession>A0A1X0NU69</accession>
<sequence>MAFLPLRSVWSYYVAAVVLIVGVLFPYLQYEKPTVLIGQSIVITPKLVIDGNTFYGHTKEGKMVRVRLRLVDAPELDQPYGKEAHIYLKKLLLEEKQQQKQENKEDYSLSQVVICNVAGMDEWGGLIADISIHHPNADPSLEYVSVQESMVKNGWAWAMDSGFLTNSRLHKMMMEARAARRGLWQSDHAVKPWEYRRKTQLQFHRKDKNVGPSSFSRRKRIRSRSRWKKQGRKEKE</sequence>
<dbReference type="Pfam" id="PF00565">
    <property type="entry name" value="SNase"/>
    <property type="match status" value="1"/>
</dbReference>
<evidence type="ECO:0000256" key="5">
    <source>
        <dbReference type="SAM" id="Phobius"/>
    </source>
</evidence>
<dbReference type="GeneID" id="39986886"/>
<feature type="region of interest" description="Disordered" evidence="4">
    <location>
        <begin position="206"/>
        <end position="236"/>
    </location>
</feature>
<comment type="caution">
    <text evidence="7">The sequence shown here is derived from an EMBL/GenBank/DDBJ whole genome shotgun (WGS) entry which is preliminary data.</text>
</comment>
<dbReference type="GO" id="GO:0004519">
    <property type="term" value="F:endonuclease activity"/>
    <property type="evidence" value="ECO:0007669"/>
    <property type="project" value="UniProtKB-KW"/>
</dbReference>
<keyword evidence="8" id="KW-1185">Reference proteome</keyword>
<keyword evidence="5" id="KW-1133">Transmembrane helix</keyword>
<dbReference type="Proteomes" id="UP000192257">
    <property type="component" value="Unassembled WGS sequence"/>
</dbReference>
<dbReference type="RefSeq" id="XP_028881716.1">
    <property type="nucleotide sequence ID" value="XM_029027106.1"/>
</dbReference>
<keyword evidence="3" id="KW-0378">Hydrolase</keyword>
<evidence type="ECO:0000256" key="1">
    <source>
        <dbReference type="ARBA" id="ARBA00022722"/>
    </source>
</evidence>
<dbReference type="AlphaFoldDB" id="A0A1X0NU69"/>
<dbReference type="InterPro" id="IPR035437">
    <property type="entry name" value="SNase_OB-fold_sf"/>
</dbReference>
<dbReference type="SUPFAM" id="SSF50199">
    <property type="entry name" value="Staphylococcal nuclease"/>
    <property type="match status" value="1"/>
</dbReference>
<name>A0A1X0NU69_9TRYP</name>
<dbReference type="STRING" id="67003.A0A1X0NU69"/>
<evidence type="ECO:0000256" key="3">
    <source>
        <dbReference type="ARBA" id="ARBA00022801"/>
    </source>
</evidence>
<dbReference type="GO" id="GO:0016787">
    <property type="term" value="F:hydrolase activity"/>
    <property type="evidence" value="ECO:0007669"/>
    <property type="project" value="UniProtKB-KW"/>
</dbReference>
<keyword evidence="2" id="KW-0255">Endonuclease</keyword>
<evidence type="ECO:0000313" key="7">
    <source>
        <dbReference type="EMBL" id="ORC87650.1"/>
    </source>
</evidence>
<protein>
    <recommendedName>
        <fullName evidence="6">TNase-like domain-containing protein</fullName>
    </recommendedName>
</protein>
<gene>
    <name evidence="7" type="ORF">TM35_000212560</name>
</gene>
<dbReference type="GO" id="GO:0005737">
    <property type="term" value="C:cytoplasm"/>
    <property type="evidence" value="ECO:0007669"/>
    <property type="project" value="TreeGrafter"/>
</dbReference>
<dbReference type="EMBL" id="NBCO01000021">
    <property type="protein sequence ID" value="ORC87650.1"/>
    <property type="molecule type" value="Genomic_DNA"/>
</dbReference>
<evidence type="ECO:0000256" key="4">
    <source>
        <dbReference type="SAM" id="MobiDB-lite"/>
    </source>
</evidence>
<dbReference type="Gene3D" id="2.40.50.90">
    <property type="match status" value="1"/>
</dbReference>
<dbReference type="PANTHER" id="PTHR12302:SF3">
    <property type="entry name" value="SERINE_THREONINE-PROTEIN KINASE 31"/>
    <property type="match status" value="1"/>
</dbReference>